<evidence type="ECO:0000313" key="1">
    <source>
        <dbReference type="EMBL" id="MBW0483808.1"/>
    </source>
</evidence>
<name>A0A9Q3CIY7_9BASI</name>
<keyword evidence="2" id="KW-1185">Reference proteome</keyword>
<dbReference type="AlphaFoldDB" id="A0A9Q3CIY7"/>
<protein>
    <submittedName>
        <fullName evidence="1">Uncharacterized protein</fullName>
    </submittedName>
</protein>
<reference evidence="1" key="1">
    <citation type="submission" date="2021-03" db="EMBL/GenBank/DDBJ databases">
        <title>Draft genome sequence of rust myrtle Austropuccinia psidii MF-1, a brazilian biotype.</title>
        <authorList>
            <person name="Quecine M.C."/>
            <person name="Pachon D.M.R."/>
            <person name="Bonatelli M.L."/>
            <person name="Correr F.H."/>
            <person name="Franceschini L.M."/>
            <person name="Leite T.F."/>
            <person name="Margarido G.R.A."/>
            <person name="Almeida C.A."/>
            <person name="Ferrarezi J.A."/>
            <person name="Labate C.A."/>
        </authorList>
    </citation>
    <scope>NUCLEOTIDE SEQUENCE</scope>
    <source>
        <strain evidence="1">MF-1</strain>
    </source>
</reference>
<dbReference type="Proteomes" id="UP000765509">
    <property type="component" value="Unassembled WGS sequence"/>
</dbReference>
<accession>A0A9Q3CIY7</accession>
<comment type="caution">
    <text evidence="1">The sequence shown here is derived from an EMBL/GenBank/DDBJ whole genome shotgun (WGS) entry which is preliminary data.</text>
</comment>
<evidence type="ECO:0000313" key="2">
    <source>
        <dbReference type="Proteomes" id="UP000765509"/>
    </source>
</evidence>
<proteinExistence type="predicted"/>
<dbReference type="EMBL" id="AVOT02007393">
    <property type="protein sequence ID" value="MBW0483808.1"/>
    <property type="molecule type" value="Genomic_DNA"/>
</dbReference>
<gene>
    <name evidence="1" type="ORF">O181_023523</name>
</gene>
<sequence>MPDKPDKSAGQAVQCDIAIQHDVRFGQYTVGSFSNCTSSHPQPNTQYRCSISSCGALNNMPQGCKIYKRHLSDVQVIDAVLQSYKQSPLDKSILYPTVVYTVSGGRLATTFSVMYECPVANTGVISCAKCY</sequence>
<organism evidence="1 2">
    <name type="scientific">Austropuccinia psidii MF-1</name>
    <dbReference type="NCBI Taxonomy" id="1389203"/>
    <lineage>
        <taxon>Eukaryota</taxon>
        <taxon>Fungi</taxon>
        <taxon>Dikarya</taxon>
        <taxon>Basidiomycota</taxon>
        <taxon>Pucciniomycotina</taxon>
        <taxon>Pucciniomycetes</taxon>
        <taxon>Pucciniales</taxon>
        <taxon>Sphaerophragmiaceae</taxon>
        <taxon>Austropuccinia</taxon>
    </lineage>
</organism>